<reference evidence="1 2" key="1">
    <citation type="journal article" date="2022" name="bioRxiv">
        <title>An ancient truncated duplication of the anti-Mullerian hormone receptor type 2 gene is a potential conserved master sex determinant in the Pangasiidae catfish family.</title>
        <authorList>
            <person name="Wen M."/>
            <person name="Pan Q."/>
            <person name="Jouanno E."/>
            <person name="Montfort J."/>
            <person name="Zahm M."/>
            <person name="Cabau C."/>
            <person name="Klopp C."/>
            <person name="Iampietro C."/>
            <person name="Roques C."/>
            <person name="Bouchez O."/>
            <person name="Castinel A."/>
            <person name="Donnadieu C."/>
            <person name="Parrinello H."/>
            <person name="Poncet C."/>
            <person name="Belmonte E."/>
            <person name="Gautier V."/>
            <person name="Avarre J.-C."/>
            <person name="Dugue R."/>
            <person name="Gustiano R."/>
            <person name="Ha T.T.T."/>
            <person name="Campet M."/>
            <person name="Sriphairoj K."/>
            <person name="Ribolli J."/>
            <person name="de Almeida F.L."/>
            <person name="Desvignes T."/>
            <person name="Postlethwait J.H."/>
            <person name="Bucao C.F."/>
            <person name="Robinson-Rechavi M."/>
            <person name="Bobe J."/>
            <person name="Herpin A."/>
            <person name="Guiguen Y."/>
        </authorList>
    </citation>
    <scope>NUCLEOTIDE SEQUENCE [LARGE SCALE GENOMIC DNA]</scope>
    <source>
        <strain evidence="1">YG-Dec2019</strain>
    </source>
</reference>
<evidence type="ECO:0000313" key="1">
    <source>
        <dbReference type="EMBL" id="MCI4386831.1"/>
    </source>
</evidence>
<proteinExistence type="predicted"/>
<organism evidence="1 2">
    <name type="scientific">Pangasianodon gigas</name>
    <name type="common">Mekong giant catfish</name>
    <name type="synonym">Pangasius gigas</name>
    <dbReference type="NCBI Taxonomy" id="30993"/>
    <lineage>
        <taxon>Eukaryota</taxon>
        <taxon>Metazoa</taxon>
        <taxon>Chordata</taxon>
        <taxon>Craniata</taxon>
        <taxon>Vertebrata</taxon>
        <taxon>Euteleostomi</taxon>
        <taxon>Actinopterygii</taxon>
        <taxon>Neopterygii</taxon>
        <taxon>Teleostei</taxon>
        <taxon>Ostariophysi</taxon>
        <taxon>Siluriformes</taxon>
        <taxon>Pangasiidae</taxon>
        <taxon>Pangasianodon</taxon>
    </lineage>
</organism>
<sequence>MNSCNRHLNRRRALLFLLLSVLAFCSLIIYVIITNDINIIKSRQARGPTDTQWRFTGQHGINCLDIYDMDPVALGKSLELRRKVPPPPSDKSVVNATLDCGQFLASGRYSEVQISEQELNFPLAFSLVVHKDAHMVERLLRAIYAPHNIYCIHYDLKSSSAFTEAIHGLARCLPNVFVASQLETVQYGGISRLRADLNCLSDLLNSKIRWRYAINLCGQDFPLRSNAELVSELKALNGMNMLETIRPSAYKKERFTVSYKLKDAQSRYLDVPVKTNQKKQPPPHDIEIFVGSAYFVLSQEFVNFVHWSPQVKDFLAWSEDTYSPDEHFWASLIRTPGVPGEIKRSDPDIIDLMSKTRLVKWQYLEGKLYPACTGIHVHSVCIYAAAELRWLLNNGHWFANKFDLKVDPVVIECLERNLTERQRAMVTTP</sequence>
<protein>
    <submittedName>
        <fullName evidence="1">Uncharacterized protein</fullName>
    </submittedName>
</protein>
<gene>
    <name evidence="1" type="ORF">PGIGA_G00067180</name>
</gene>
<comment type="caution">
    <text evidence="1">The sequence shown here is derived from an EMBL/GenBank/DDBJ whole genome shotgun (WGS) entry which is preliminary data.</text>
</comment>
<dbReference type="Proteomes" id="UP000829447">
    <property type="component" value="Linkage Group LG15"/>
</dbReference>
<accession>A0ACC5X6E1</accession>
<name>A0ACC5X6E1_PANGG</name>
<keyword evidence="2" id="KW-1185">Reference proteome</keyword>
<evidence type="ECO:0000313" key="2">
    <source>
        <dbReference type="Proteomes" id="UP000829447"/>
    </source>
</evidence>
<dbReference type="EMBL" id="CM040468">
    <property type="protein sequence ID" value="MCI4386831.1"/>
    <property type="molecule type" value="Genomic_DNA"/>
</dbReference>